<evidence type="ECO:0000256" key="2">
    <source>
        <dbReference type="PROSITE-ProRule" id="PRU00169"/>
    </source>
</evidence>
<sequence length="420" mass="48582">MQLIIFKTIRRSDLNMKVIQGFQHELITPLNCSINMIQLMKEHLQSKDLTQEIKQFLNPILYSNNILLSVINDFIDYQLIQNSKLNLNIEQIDLNKILQQTTLLISIQAQLKKISLKMIFNCPNYKQEIQFLEDDQGRVQQIILNLLTNALKYTEKGEIILTITKIQENPKLIKIECQDTGRGIEEYKFSSIFNMDNQLNIQSRSFNKQTNFGMGLTVSNQIACELCVYEQQNQAIKVISEVGKGSTFYMTLIDLQDKNYQNNIQVIILQNKNNLQMKSTQNSSQNCNHSQILIVDDNLFNIFVLKKTLQQYGFNSNSASDGLEALKAVKNRIECKNCCPYYKMIIMDIQMPVMDGYESTQKIIGLLKKNEIPIQSCPIIGFSAYSTEQDKQRAIENGMIDYITKPLIQKDLNKILERWI</sequence>
<feature type="domain" description="Response regulatory" evidence="4">
    <location>
        <begin position="291"/>
        <end position="420"/>
    </location>
</feature>
<name>G0R429_ICHMU</name>
<proteinExistence type="predicted"/>
<keyword evidence="6" id="KW-1185">Reference proteome</keyword>
<dbReference type="InterPro" id="IPR036890">
    <property type="entry name" value="HATPase_C_sf"/>
</dbReference>
<evidence type="ECO:0000313" key="6">
    <source>
        <dbReference type="Proteomes" id="UP000008983"/>
    </source>
</evidence>
<gene>
    <name evidence="5" type="ORF">IMG5_189320</name>
</gene>
<dbReference type="STRING" id="857967.G0R429"/>
<keyword evidence="5" id="KW-0418">Kinase</keyword>
<dbReference type="EC" id="2.7.13.3" evidence="5"/>
<dbReference type="InterPro" id="IPR050956">
    <property type="entry name" value="2C_system_His_kinase"/>
</dbReference>
<dbReference type="SUPFAM" id="SSF47384">
    <property type="entry name" value="Homodimeric domain of signal transducing histidine kinase"/>
    <property type="match status" value="1"/>
</dbReference>
<evidence type="ECO:0000256" key="1">
    <source>
        <dbReference type="ARBA" id="ARBA00022553"/>
    </source>
</evidence>
<dbReference type="PROSITE" id="PS50110">
    <property type="entry name" value="RESPONSE_REGULATORY"/>
    <property type="match status" value="1"/>
</dbReference>
<organism evidence="5 6">
    <name type="scientific">Ichthyophthirius multifiliis</name>
    <name type="common">White spot disease agent</name>
    <name type="synonym">Ich</name>
    <dbReference type="NCBI Taxonomy" id="5932"/>
    <lineage>
        <taxon>Eukaryota</taxon>
        <taxon>Sar</taxon>
        <taxon>Alveolata</taxon>
        <taxon>Ciliophora</taxon>
        <taxon>Intramacronucleata</taxon>
        <taxon>Oligohymenophorea</taxon>
        <taxon>Hymenostomatida</taxon>
        <taxon>Ophryoglenina</taxon>
        <taxon>Ichthyophthirius</taxon>
    </lineage>
</organism>
<dbReference type="GeneID" id="14903849"/>
<dbReference type="SMART" id="SM00448">
    <property type="entry name" value="REC"/>
    <property type="match status" value="1"/>
</dbReference>
<dbReference type="SMART" id="SM00387">
    <property type="entry name" value="HATPase_c"/>
    <property type="match status" value="1"/>
</dbReference>
<dbReference type="OMA" id="SKMNAGM"/>
<dbReference type="Gene3D" id="1.10.287.130">
    <property type="match status" value="1"/>
</dbReference>
<dbReference type="eggNOG" id="KOG0519">
    <property type="taxonomic scope" value="Eukaryota"/>
</dbReference>
<dbReference type="Gene3D" id="3.30.565.10">
    <property type="entry name" value="Histidine kinase-like ATPase, C-terminal domain"/>
    <property type="match status" value="1"/>
</dbReference>
<keyword evidence="1 2" id="KW-0597">Phosphoprotein</keyword>
<protein>
    <submittedName>
        <fullName evidence="5">Two component system histidine kinase, putative</fullName>
        <ecNumber evidence="5">2.7.13.3</ecNumber>
    </submittedName>
</protein>
<evidence type="ECO:0000259" key="4">
    <source>
        <dbReference type="PROSITE" id="PS50110"/>
    </source>
</evidence>
<dbReference type="SUPFAM" id="SSF52172">
    <property type="entry name" value="CheY-like"/>
    <property type="match status" value="1"/>
</dbReference>
<accession>G0R429</accession>
<evidence type="ECO:0000313" key="5">
    <source>
        <dbReference type="EMBL" id="EGR27776.1"/>
    </source>
</evidence>
<dbReference type="InterPro" id="IPR036097">
    <property type="entry name" value="HisK_dim/P_sf"/>
</dbReference>
<feature type="modified residue" description="4-aspartylphosphate" evidence="2">
    <location>
        <position position="348"/>
    </location>
</feature>
<dbReference type="AlphaFoldDB" id="G0R429"/>
<dbReference type="Pfam" id="PF00072">
    <property type="entry name" value="Response_reg"/>
    <property type="match status" value="1"/>
</dbReference>
<dbReference type="Proteomes" id="UP000008983">
    <property type="component" value="Unassembled WGS sequence"/>
</dbReference>
<dbReference type="OrthoDB" id="292972at2759"/>
<dbReference type="InterPro" id="IPR005467">
    <property type="entry name" value="His_kinase_dom"/>
</dbReference>
<dbReference type="CDD" id="cd17546">
    <property type="entry name" value="REC_hyHK_CKI1_RcsC-like"/>
    <property type="match status" value="1"/>
</dbReference>
<dbReference type="InParanoid" id="G0R429"/>
<dbReference type="GO" id="GO:0000155">
    <property type="term" value="F:phosphorelay sensor kinase activity"/>
    <property type="evidence" value="ECO:0007669"/>
    <property type="project" value="InterPro"/>
</dbReference>
<dbReference type="PROSITE" id="PS50109">
    <property type="entry name" value="HIS_KIN"/>
    <property type="match status" value="1"/>
</dbReference>
<dbReference type="PANTHER" id="PTHR43719:SF28">
    <property type="entry name" value="PEROXIDE STRESS-ACTIVATED HISTIDINE KINASE MAK1-RELATED"/>
    <property type="match status" value="1"/>
</dbReference>
<dbReference type="InterPro" id="IPR001789">
    <property type="entry name" value="Sig_transdc_resp-reg_receiver"/>
</dbReference>
<reference evidence="5 6" key="1">
    <citation type="submission" date="2011-07" db="EMBL/GenBank/DDBJ databases">
        <authorList>
            <person name="Coyne R."/>
            <person name="Brami D."/>
            <person name="Johnson J."/>
            <person name="Hostetler J."/>
            <person name="Hannick L."/>
            <person name="Clark T."/>
            <person name="Cassidy-Hanley D."/>
            <person name="Inman J."/>
        </authorList>
    </citation>
    <scope>NUCLEOTIDE SEQUENCE [LARGE SCALE GENOMIC DNA]</scope>
    <source>
        <strain evidence="5 6">G5</strain>
    </source>
</reference>
<dbReference type="PANTHER" id="PTHR43719">
    <property type="entry name" value="TWO-COMPONENT HISTIDINE KINASE"/>
    <property type="match status" value="1"/>
</dbReference>
<dbReference type="Pfam" id="PF02518">
    <property type="entry name" value="HATPase_c"/>
    <property type="match status" value="1"/>
</dbReference>
<dbReference type="InterPro" id="IPR011006">
    <property type="entry name" value="CheY-like_superfamily"/>
</dbReference>
<dbReference type="SUPFAM" id="SSF55874">
    <property type="entry name" value="ATPase domain of HSP90 chaperone/DNA topoisomerase II/histidine kinase"/>
    <property type="match status" value="1"/>
</dbReference>
<dbReference type="RefSeq" id="XP_004026843.1">
    <property type="nucleotide sequence ID" value="XM_004026794.1"/>
</dbReference>
<dbReference type="EMBL" id="GL984323">
    <property type="protein sequence ID" value="EGR27776.1"/>
    <property type="molecule type" value="Genomic_DNA"/>
</dbReference>
<evidence type="ECO:0000259" key="3">
    <source>
        <dbReference type="PROSITE" id="PS50109"/>
    </source>
</evidence>
<keyword evidence="5" id="KW-0808">Transferase</keyword>
<dbReference type="Gene3D" id="3.40.50.2300">
    <property type="match status" value="1"/>
</dbReference>
<feature type="domain" description="Histidine kinase" evidence="3">
    <location>
        <begin position="21"/>
        <end position="256"/>
    </location>
</feature>
<dbReference type="InterPro" id="IPR003594">
    <property type="entry name" value="HATPase_dom"/>
</dbReference>